<dbReference type="SMART" id="SM01116">
    <property type="entry name" value="Cyanate_lyase"/>
    <property type="match status" value="1"/>
</dbReference>
<evidence type="ECO:0000256" key="1">
    <source>
        <dbReference type="ARBA" id="ARBA00003561"/>
    </source>
</evidence>
<comment type="similarity">
    <text evidence="2">Belongs to the MBF1 family.</text>
</comment>
<dbReference type="InterPro" id="IPR008076">
    <property type="entry name" value="Cyanase"/>
</dbReference>
<feature type="active site" evidence="5">
    <location>
        <position position="121"/>
    </location>
</feature>
<dbReference type="CDD" id="cd00093">
    <property type="entry name" value="HTH_XRE"/>
    <property type="match status" value="1"/>
</dbReference>
<comment type="caution">
    <text evidence="7">The sequence shown here is derived from an EMBL/GenBank/DDBJ whole genome shotgun (WGS) entry which is preliminary data.</text>
</comment>
<dbReference type="GO" id="GO:0008824">
    <property type="term" value="F:cyanate hydratase activity"/>
    <property type="evidence" value="ECO:0007669"/>
    <property type="project" value="UniProtKB-UniRule"/>
</dbReference>
<dbReference type="PANTHER" id="PTHR34186">
    <property type="entry name" value="CYANATE HYDRATASE"/>
    <property type="match status" value="1"/>
</dbReference>
<dbReference type="OrthoDB" id="10019422at2759"/>
<dbReference type="HAMAP" id="MF_00535">
    <property type="entry name" value="Cyanate_hydrat"/>
    <property type="match status" value="1"/>
</dbReference>
<feature type="active site" evidence="5">
    <location>
        <position position="95"/>
    </location>
</feature>
<reference evidence="7 8" key="1">
    <citation type="submission" date="2016-07" db="EMBL/GenBank/DDBJ databases">
        <title>Pervasive Adenine N6-methylation of Active Genes in Fungi.</title>
        <authorList>
            <consortium name="DOE Joint Genome Institute"/>
            <person name="Mondo S.J."/>
            <person name="Dannebaum R.O."/>
            <person name="Kuo R.C."/>
            <person name="Labutti K."/>
            <person name="Haridas S."/>
            <person name="Kuo A."/>
            <person name="Salamov A."/>
            <person name="Ahrendt S.R."/>
            <person name="Lipzen A."/>
            <person name="Sullivan W."/>
            <person name="Andreopoulos W.B."/>
            <person name="Clum A."/>
            <person name="Lindquist E."/>
            <person name="Daum C."/>
            <person name="Ramamoorthy G.K."/>
            <person name="Gryganskyi A."/>
            <person name="Culley D."/>
            <person name="Magnuson J.K."/>
            <person name="James T.Y."/>
            <person name="O'Malley M.A."/>
            <person name="Stajich J.E."/>
            <person name="Spatafora J.W."/>
            <person name="Visel A."/>
            <person name="Grigoriev I.V."/>
        </authorList>
    </citation>
    <scope>NUCLEOTIDE SEQUENCE [LARGE SCALE GENOMIC DNA]</scope>
    <source>
        <strain evidence="7 8">62-1032</strain>
    </source>
</reference>
<dbReference type="PRINTS" id="PR01693">
    <property type="entry name" value="CYANASE"/>
</dbReference>
<organism evidence="7 8">
    <name type="scientific">Leucosporidium creatinivorum</name>
    <dbReference type="NCBI Taxonomy" id="106004"/>
    <lineage>
        <taxon>Eukaryota</taxon>
        <taxon>Fungi</taxon>
        <taxon>Dikarya</taxon>
        <taxon>Basidiomycota</taxon>
        <taxon>Pucciniomycotina</taxon>
        <taxon>Microbotryomycetes</taxon>
        <taxon>Leucosporidiales</taxon>
        <taxon>Leucosporidium</taxon>
    </lineage>
</organism>
<evidence type="ECO:0000256" key="2">
    <source>
        <dbReference type="ARBA" id="ARBA00009802"/>
    </source>
</evidence>
<dbReference type="PANTHER" id="PTHR34186:SF2">
    <property type="entry name" value="CYANATE HYDRATASE"/>
    <property type="match status" value="1"/>
</dbReference>
<dbReference type="EMBL" id="MCGR01000084">
    <property type="protein sequence ID" value="ORY56827.1"/>
    <property type="molecule type" value="Genomic_DNA"/>
</dbReference>
<comment type="function">
    <text evidence="4">Transcriptional coactivator that stimulates GCN4-dependent transcriptional activity by bridging the DNA-binding region of GCN4 and TBP (SPT15), thereby recruiting TBP to GCN4-bound promoters. Involved in induction of the ribosome quality control (RQC) pathway; a pathway that degrades nascent peptide chains during problematic translation. Required to prevent stalled ribosomes from frameshifting.</text>
</comment>
<dbReference type="InterPro" id="IPR003712">
    <property type="entry name" value="Cyanate_lyase_C"/>
</dbReference>
<comment type="function">
    <text evidence="1 5">Catalyzes the reaction of cyanate with bicarbonate to produce ammonia and carbon dioxide.</text>
</comment>
<keyword evidence="8" id="KW-1185">Reference proteome</keyword>
<dbReference type="PROSITE" id="PS50943">
    <property type="entry name" value="HTH_CROC1"/>
    <property type="match status" value="1"/>
</dbReference>
<evidence type="ECO:0000313" key="7">
    <source>
        <dbReference type="EMBL" id="ORY56827.1"/>
    </source>
</evidence>
<dbReference type="AlphaFoldDB" id="A0A1Y2DCA9"/>
<gene>
    <name evidence="5" type="primary">cyn1</name>
    <name evidence="7" type="ORF">BCR35DRAFT_309771</name>
</gene>
<proteinExistence type="inferred from homology"/>
<evidence type="ECO:0000256" key="3">
    <source>
        <dbReference type="ARBA" id="ARBA00023239"/>
    </source>
</evidence>
<dbReference type="EC" id="4.2.1.104" evidence="5"/>
<evidence type="ECO:0000256" key="5">
    <source>
        <dbReference type="HAMAP-Rule" id="MF_03139"/>
    </source>
</evidence>
<dbReference type="Pfam" id="PF02560">
    <property type="entry name" value="Cyanate_lyase"/>
    <property type="match status" value="1"/>
</dbReference>
<feature type="active site" evidence="5">
    <location>
        <position position="98"/>
    </location>
</feature>
<accession>A0A1Y2DCA9</accession>
<feature type="domain" description="HTH cro/C1-type" evidence="6">
    <location>
        <begin position="47"/>
        <end position="69"/>
    </location>
</feature>
<dbReference type="InterPro" id="IPR001387">
    <property type="entry name" value="Cro/C1-type_HTH"/>
</dbReference>
<dbReference type="InterPro" id="IPR036581">
    <property type="entry name" value="Cyanate_lyase_C_sf"/>
</dbReference>
<dbReference type="SUPFAM" id="SSF55234">
    <property type="entry name" value="Cyanase C-terminal domain"/>
    <property type="match status" value="1"/>
</dbReference>
<protein>
    <recommendedName>
        <fullName evidence="5">Cyanate hydratase</fullName>
        <shortName evidence="5">Cyanase</shortName>
        <ecNumber evidence="5">4.2.1.104</ecNumber>
    </recommendedName>
    <alternativeName>
        <fullName evidence="5">Cyanate hydrolase</fullName>
    </alternativeName>
    <alternativeName>
        <fullName evidence="5">Cyanate lyase</fullName>
    </alternativeName>
</protein>
<dbReference type="STRING" id="106004.A0A1Y2DCA9"/>
<dbReference type="InterPro" id="IPR010982">
    <property type="entry name" value="Lambda_DNA-bd_dom_sf"/>
</dbReference>
<comment type="catalytic activity">
    <reaction evidence="5">
        <text>cyanate + hydrogencarbonate + 3 H(+) = NH4(+) + 2 CO2</text>
        <dbReference type="Rhea" id="RHEA:11120"/>
        <dbReference type="ChEBI" id="CHEBI:15378"/>
        <dbReference type="ChEBI" id="CHEBI:16526"/>
        <dbReference type="ChEBI" id="CHEBI:17544"/>
        <dbReference type="ChEBI" id="CHEBI:28938"/>
        <dbReference type="ChEBI" id="CHEBI:29195"/>
        <dbReference type="EC" id="4.2.1.104"/>
    </reaction>
</comment>
<dbReference type="Gene3D" id="1.10.260.40">
    <property type="entry name" value="lambda repressor-like DNA-binding domains"/>
    <property type="match status" value="1"/>
</dbReference>
<comment type="similarity">
    <text evidence="5">Belongs to the cyanase family.</text>
</comment>
<evidence type="ECO:0000259" key="6">
    <source>
        <dbReference type="PROSITE" id="PS50943"/>
    </source>
</evidence>
<dbReference type="PIRSF" id="PIRSF001263">
    <property type="entry name" value="Cyanate_hydratas"/>
    <property type="match status" value="1"/>
</dbReference>
<dbReference type="Gene3D" id="3.30.1160.10">
    <property type="entry name" value="Cyanate lyase, C-terminal domain"/>
    <property type="match status" value="1"/>
</dbReference>
<evidence type="ECO:0000313" key="8">
    <source>
        <dbReference type="Proteomes" id="UP000193467"/>
    </source>
</evidence>
<dbReference type="SMART" id="SM00530">
    <property type="entry name" value="HTH_XRE"/>
    <property type="match status" value="1"/>
</dbReference>
<keyword evidence="3 5" id="KW-0456">Lyase</keyword>
<dbReference type="Proteomes" id="UP000193467">
    <property type="component" value="Unassembled WGS sequence"/>
</dbReference>
<dbReference type="GO" id="GO:0003677">
    <property type="term" value="F:DNA binding"/>
    <property type="evidence" value="ECO:0007669"/>
    <property type="project" value="InterPro"/>
</dbReference>
<dbReference type="Pfam" id="PF13560">
    <property type="entry name" value="HTH_31"/>
    <property type="match status" value="1"/>
</dbReference>
<dbReference type="NCBIfam" id="TIGR00673">
    <property type="entry name" value="cynS"/>
    <property type="match status" value="1"/>
</dbReference>
<dbReference type="SUPFAM" id="SSF47413">
    <property type="entry name" value="lambda repressor-like DNA-binding domains"/>
    <property type="match status" value="1"/>
</dbReference>
<dbReference type="InParanoid" id="A0A1Y2DCA9"/>
<name>A0A1Y2DCA9_9BASI</name>
<evidence type="ECO:0000256" key="4">
    <source>
        <dbReference type="ARBA" id="ARBA00035107"/>
    </source>
</evidence>
<sequence length="154" mass="17224">MASVTQTLPSAHQSLFEAKAKSGYTFEQLAQRMGRSEVWVAAVFYAQAKPTPEDLQKLANILGVSSSVLKKDLGEHFYPERGLGKMPPSDALLYRLYEIIQVYGYPLKSVIHEKFGDGIMSAIAFEAHVDKVEKDGSDYVKLSFLGKWLPYAKF</sequence>